<gene>
    <name evidence="1" type="ORF">AVEN_109372_1</name>
</gene>
<keyword evidence="2" id="KW-1185">Reference proteome</keyword>
<organism evidence="1 2">
    <name type="scientific">Araneus ventricosus</name>
    <name type="common">Orbweaver spider</name>
    <name type="synonym">Epeira ventricosa</name>
    <dbReference type="NCBI Taxonomy" id="182803"/>
    <lineage>
        <taxon>Eukaryota</taxon>
        <taxon>Metazoa</taxon>
        <taxon>Ecdysozoa</taxon>
        <taxon>Arthropoda</taxon>
        <taxon>Chelicerata</taxon>
        <taxon>Arachnida</taxon>
        <taxon>Araneae</taxon>
        <taxon>Araneomorphae</taxon>
        <taxon>Entelegynae</taxon>
        <taxon>Araneoidea</taxon>
        <taxon>Araneidae</taxon>
        <taxon>Araneus</taxon>
    </lineage>
</organism>
<dbReference type="EMBL" id="BGPR01003205">
    <property type="protein sequence ID" value="GBM85071.1"/>
    <property type="molecule type" value="Genomic_DNA"/>
</dbReference>
<accession>A0A4Y2J495</accession>
<sequence length="123" mass="13680">MSILCSGSLFSDRLRYERLLVVFRSGLSPVLQSSLFPFCKNLHAHFSAHFSNSIGLRFSPLLALIQSLLSTRVPPLLMYLGQALIVSGRDVCLSKVIEHLHDTMTASLKSILQLWDCCITAIC</sequence>
<name>A0A4Y2J495_ARAVE</name>
<proteinExistence type="predicted"/>
<evidence type="ECO:0000313" key="2">
    <source>
        <dbReference type="Proteomes" id="UP000499080"/>
    </source>
</evidence>
<reference evidence="1 2" key="1">
    <citation type="journal article" date="2019" name="Sci. Rep.">
        <title>Orb-weaving spider Araneus ventricosus genome elucidates the spidroin gene catalogue.</title>
        <authorList>
            <person name="Kono N."/>
            <person name="Nakamura H."/>
            <person name="Ohtoshi R."/>
            <person name="Moran D.A.P."/>
            <person name="Shinohara A."/>
            <person name="Yoshida Y."/>
            <person name="Fujiwara M."/>
            <person name="Mori M."/>
            <person name="Tomita M."/>
            <person name="Arakawa K."/>
        </authorList>
    </citation>
    <scope>NUCLEOTIDE SEQUENCE [LARGE SCALE GENOMIC DNA]</scope>
</reference>
<dbReference type="Proteomes" id="UP000499080">
    <property type="component" value="Unassembled WGS sequence"/>
</dbReference>
<dbReference type="AlphaFoldDB" id="A0A4Y2J495"/>
<evidence type="ECO:0000313" key="1">
    <source>
        <dbReference type="EMBL" id="GBM85071.1"/>
    </source>
</evidence>
<comment type="caution">
    <text evidence="1">The sequence shown here is derived from an EMBL/GenBank/DDBJ whole genome shotgun (WGS) entry which is preliminary data.</text>
</comment>
<protein>
    <submittedName>
        <fullName evidence="1">Uncharacterized protein</fullName>
    </submittedName>
</protein>